<keyword evidence="4" id="KW-0949">S-adenosyl-L-methionine</keyword>
<feature type="compositionally biased region" description="Polar residues" evidence="8">
    <location>
        <begin position="363"/>
        <end position="373"/>
    </location>
</feature>
<dbReference type="PANTHER" id="PTHR45814:SF3">
    <property type="entry name" value="HISTONE-LYSINE N-METHYLTRANSFERASE SETD1A"/>
    <property type="match status" value="1"/>
</dbReference>
<feature type="compositionally biased region" description="Acidic residues" evidence="8">
    <location>
        <begin position="901"/>
        <end position="910"/>
    </location>
</feature>
<dbReference type="Pfam" id="PF11764">
    <property type="entry name" value="N-SET"/>
    <property type="match status" value="1"/>
</dbReference>
<dbReference type="SMART" id="SM01291">
    <property type="entry name" value="N-SET"/>
    <property type="match status" value="1"/>
</dbReference>
<evidence type="ECO:0000256" key="6">
    <source>
        <dbReference type="ARBA" id="ARBA00023242"/>
    </source>
</evidence>
<comment type="subcellular location">
    <subcellularLocation>
        <location evidence="1">Nucleus</location>
    </subcellularLocation>
</comment>
<evidence type="ECO:0000256" key="1">
    <source>
        <dbReference type="ARBA" id="ARBA00004123"/>
    </source>
</evidence>
<evidence type="ECO:0000313" key="11">
    <source>
        <dbReference type="Proteomes" id="UP001356427"/>
    </source>
</evidence>
<dbReference type="InterPro" id="IPR046341">
    <property type="entry name" value="SET_dom_sf"/>
</dbReference>
<name>A0AAN8LTM8_9TELE</name>
<accession>A0AAN8LTM8</accession>
<feature type="region of interest" description="Disordered" evidence="8">
    <location>
        <begin position="785"/>
        <end position="1027"/>
    </location>
</feature>
<dbReference type="InterPro" id="IPR044570">
    <property type="entry name" value="Set1-like"/>
</dbReference>
<sequence length="1687" mass="185847">MDPDSEPDTQRALSLQWKSYKLVQDPAIRRVNNKIYRYDGVHFSVPDSGFPPVGDLRDPRPRRIWSRHTEMALPVPKFKLDEFYVGPIPLKEVTFARLNDNIKEPFLAEMCAKFGEVEEMEILFHPKTRKHLGLARVLFTSTRGAKDTVKHLHNTSVMGNIIHAQLDIKGQQRQKYYDLIVSGSYTPQTVPTGGKALTERFQPPAPTQPDTSSDIRRRLSSEIAGLAVGLAAGVPALTPGSTTPCSVDTGFSEQRLDTTPSSMGGPYTPGSSASSQGGGTPYTPRSVSQDSGYAVARQVGYSAGPLTSGYPSQDTLPSSSSSSAVSSSVGAYKLPATRRTPMHLRKTPTKGVAPRTPLPARSVLTSPRSTPHTLTLEGLDSTWHTTLRCLPHLLHPSTSSPLWQTGTGTESGTGTQEGGTVPVGSALEDDHTSLHGTGPLQEETSQPEPIDPRTRQGAHTPPYNGQSQSSPHSSGEDMEISDEDEEHTITAVTTHHATPSSISSPSSSQAPLPSQTDPSASPSDPTQHFGTSMPAPPIPSYPTHLPPPGFSLQPPPPPCIPPPLAHMELHPEYPPPMPPHMYDYASSMELMNQYSGGAPMSFQMQTQMLSRLHQLRMSSSNGAAAPGDAPPSDYYHSMPPPPHPHHPYMDQEGGGYDQDHHYMPPHMPYAYPGPSQMPHPRHPPSTHRLAPACLTRTLRVPHPAALWDYASCGGRGPETKAKPFQTMVRGVAVVRDEDKKEENKVSSKPREPLMSLVDWAKSGGMEGFSLRGALRLPSFKVKRKEPQELAEVGEMKRPKTPPEDDDEDSYHEKGLEVGMADGEGHRAERDSRRRKKKTRSRKPWDLDSEGEETSDGSSSDKEDEESDKESEDEALSADSDDESLSSSTESSSSSTSSSSSSEDEDEEEGEQAGSGLDTMDESTMDSTVLDTEKEDDREKSAAAVPKAPLSTEIKAEIAASKKDSSTPSSNARPPAPRPSSPIVIVPPLKKRRKTVSFSTGESDYKPHLPTVPLSPPPSTASPPFSPIKSHLPDSILIVSTPGTTPSKTLSLLPFASKPGEGHTLSPSPVLTVPSPVCPEDSKKSPVPLNLPLDHASMVKMAFEEAPPPVTKGRGRGRPRTVSLSTPTPPPSYHTLREEEEEERLQRLRLREQLGASSLIQLGSAPTADLSVLADVALKLDPDAGDSEETETSDEAEEQKMEEEMLLSPKALPLVMDPQGLSALQEHNYSKAPFHLIPAQKRNVSKQEPGVLLPADLNHHAISGVLEAPEEVIGEPLPSRDRHQAEYLSGMGLLCEAGNTAKDAVLAPLTPSAKRKGMVARGRELEEMGKGKNKKRRRKDKENLELQQTKKQKEHQTKKQKKRKLEEVDLEEDVDVEQLEPGELSNTEDEEEEEWDDVRKSERLFLQEAGLTSSQRWPKPIPAPEPITFDQRSEFEQMTILYDIWNSGLDVEDMTLLKTTYEKLLQDDHSTDWLNDTHWVHHTDILYYWHCWDDWQGRGLNVWPALTNIPNPRRKKKSADGQLREHVTGCARSEGYYAISRKEKDVYLDLELPEQALLEAADYDASGSNRLLSERRSEQRRLLSAIGIPAVMDSDLLKLNQLKFRKKKLRFGRSRIHEWGLFTMEPIAADEMVIEYVGQNIRQMVADNREKRYAQQGIGSSYLFRVDHDTIIDATKLGNLAFINHCAL</sequence>
<protein>
    <recommendedName>
        <fullName evidence="9">RRM domain-containing protein</fullName>
    </recommendedName>
</protein>
<feature type="compositionally biased region" description="Pro residues" evidence="8">
    <location>
        <begin position="1012"/>
        <end position="1025"/>
    </location>
</feature>
<keyword evidence="5" id="KW-0156">Chromatin regulator</keyword>
<keyword evidence="7" id="KW-0694">RNA-binding</keyword>
<dbReference type="InterPro" id="IPR000504">
    <property type="entry name" value="RRM_dom"/>
</dbReference>
<feature type="domain" description="RRM" evidence="9">
    <location>
        <begin position="81"/>
        <end position="169"/>
    </location>
</feature>
<evidence type="ECO:0000256" key="3">
    <source>
        <dbReference type="ARBA" id="ARBA00022679"/>
    </source>
</evidence>
<dbReference type="InterPro" id="IPR035979">
    <property type="entry name" value="RBD_domain_sf"/>
</dbReference>
<organism evidence="10 11">
    <name type="scientific">Coregonus suidteri</name>
    <dbReference type="NCBI Taxonomy" id="861788"/>
    <lineage>
        <taxon>Eukaryota</taxon>
        <taxon>Metazoa</taxon>
        <taxon>Chordata</taxon>
        <taxon>Craniata</taxon>
        <taxon>Vertebrata</taxon>
        <taxon>Euteleostomi</taxon>
        <taxon>Actinopterygii</taxon>
        <taxon>Neopterygii</taxon>
        <taxon>Teleostei</taxon>
        <taxon>Protacanthopterygii</taxon>
        <taxon>Salmoniformes</taxon>
        <taxon>Salmonidae</taxon>
        <taxon>Coregoninae</taxon>
        <taxon>Coregonus</taxon>
    </lineage>
</organism>
<feature type="compositionally biased region" description="Low complexity" evidence="8">
    <location>
        <begin position="884"/>
        <end position="900"/>
    </location>
</feature>
<dbReference type="InterPro" id="IPR012677">
    <property type="entry name" value="Nucleotide-bd_a/b_plait_sf"/>
</dbReference>
<feature type="region of interest" description="Disordered" evidence="8">
    <location>
        <begin position="306"/>
        <end position="375"/>
    </location>
</feature>
<reference evidence="10 11" key="1">
    <citation type="submission" date="2021-04" db="EMBL/GenBank/DDBJ databases">
        <authorList>
            <person name="De Guttry C."/>
            <person name="Zahm M."/>
            <person name="Klopp C."/>
            <person name="Cabau C."/>
            <person name="Louis A."/>
            <person name="Berthelot C."/>
            <person name="Parey E."/>
            <person name="Roest Crollius H."/>
            <person name="Montfort J."/>
            <person name="Robinson-Rechavi M."/>
            <person name="Bucao C."/>
            <person name="Bouchez O."/>
            <person name="Gislard M."/>
            <person name="Lluch J."/>
            <person name="Milhes M."/>
            <person name="Lampietro C."/>
            <person name="Lopez Roques C."/>
            <person name="Donnadieu C."/>
            <person name="Braasch I."/>
            <person name="Desvignes T."/>
            <person name="Postlethwait J."/>
            <person name="Bobe J."/>
            <person name="Wedekind C."/>
            <person name="Guiguen Y."/>
        </authorList>
    </citation>
    <scope>NUCLEOTIDE SEQUENCE [LARGE SCALE GENOMIC DNA]</scope>
    <source>
        <strain evidence="10">Cs_M1</strain>
        <tissue evidence="10">Blood</tissue>
    </source>
</reference>
<gene>
    <name evidence="10" type="ORF">J4Q44_G00177040</name>
</gene>
<dbReference type="PROSITE" id="PS50102">
    <property type="entry name" value="RRM"/>
    <property type="match status" value="1"/>
</dbReference>
<evidence type="ECO:0000313" key="10">
    <source>
        <dbReference type="EMBL" id="KAK6312040.1"/>
    </source>
</evidence>
<evidence type="ECO:0000259" key="9">
    <source>
        <dbReference type="PROSITE" id="PS50102"/>
    </source>
</evidence>
<proteinExistence type="predicted"/>
<dbReference type="Pfam" id="PF00856">
    <property type="entry name" value="SET"/>
    <property type="match status" value="1"/>
</dbReference>
<dbReference type="Pfam" id="PF00076">
    <property type="entry name" value="RRM_1"/>
    <property type="match status" value="1"/>
</dbReference>
<feature type="compositionally biased region" description="Acidic residues" evidence="8">
    <location>
        <begin position="861"/>
        <end position="883"/>
    </location>
</feature>
<dbReference type="CDD" id="cd12548">
    <property type="entry name" value="RRM_Set1A"/>
    <property type="match status" value="1"/>
</dbReference>
<feature type="region of interest" description="Disordered" evidence="8">
    <location>
        <begin position="188"/>
        <end position="214"/>
    </location>
</feature>
<dbReference type="Gene3D" id="3.30.70.330">
    <property type="match status" value="1"/>
</dbReference>
<dbReference type="GO" id="GO:0032259">
    <property type="term" value="P:methylation"/>
    <property type="evidence" value="ECO:0007669"/>
    <property type="project" value="UniProtKB-KW"/>
</dbReference>
<feature type="region of interest" description="Disordered" evidence="8">
    <location>
        <begin position="1104"/>
        <end position="1143"/>
    </location>
</feature>
<feature type="compositionally biased region" description="Basic and acidic residues" evidence="8">
    <location>
        <begin position="822"/>
        <end position="831"/>
    </location>
</feature>
<evidence type="ECO:0000256" key="7">
    <source>
        <dbReference type="PROSITE-ProRule" id="PRU00176"/>
    </source>
</evidence>
<dbReference type="Gene3D" id="2.170.270.10">
    <property type="entry name" value="SET domain"/>
    <property type="match status" value="1"/>
</dbReference>
<keyword evidence="11" id="KW-1185">Reference proteome</keyword>
<keyword evidence="6" id="KW-0539">Nucleus</keyword>
<feature type="compositionally biased region" description="Basic residues" evidence="8">
    <location>
        <begin position="1349"/>
        <end position="1362"/>
    </location>
</feature>
<feature type="compositionally biased region" description="Basic and acidic residues" evidence="8">
    <location>
        <begin position="953"/>
        <end position="964"/>
    </location>
</feature>
<feature type="compositionally biased region" description="Low complexity" evidence="8">
    <location>
        <begin position="489"/>
        <end position="514"/>
    </location>
</feature>
<dbReference type="InterPro" id="IPR034467">
    <property type="entry name" value="Set1A_RRM"/>
</dbReference>
<feature type="compositionally biased region" description="Basic and acidic residues" evidence="8">
    <location>
        <begin position="1320"/>
        <end position="1329"/>
    </location>
</feature>
<dbReference type="InterPro" id="IPR024657">
    <property type="entry name" value="COMPASS_Set1_N-SET"/>
</dbReference>
<feature type="region of interest" description="Disordered" evidence="8">
    <location>
        <begin position="1311"/>
        <end position="1394"/>
    </location>
</feature>
<dbReference type="FunFam" id="3.30.70.330:FF:000178">
    <property type="entry name" value="Histone-lysine N-methyltransferase"/>
    <property type="match status" value="1"/>
</dbReference>
<dbReference type="GO" id="GO:0003723">
    <property type="term" value="F:RNA binding"/>
    <property type="evidence" value="ECO:0007669"/>
    <property type="project" value="UniProtKB-UniRule"/>
</dbReference>
<feature type="region of interest" description="Disordered" evidence="8">
    <location>
        <begin position="395"/>
        <end position="559"/>
    </location>
</feature>
<dbReference type="Proteomes" id="UP001356427">
    <property type="component" value="Unassembled WGS sequence"/>
</dbReference>
<comment type="caution">
    <text evidence="10">The sequence shown here is derived from an EMBL/GenBank/DDBJ whole genome shotgun (WGS) entry which is preliminary data.</text>
</comment>
<evidence type="ECO:0000256" key="5">
    <source>
        <dbReference type="ARBA" id="ARBA00022853"/>
    </source>
</evidence>
<feature type="compositionally biased region" description="Acidic residues" evidence="8">
    <location>
        <begin position="1367"/>
        <end position="1394"/>
    </location>
</feature>
<dbReference type="GO" id="GO:0042800">
    <property type="term" value="F:histone H3K4 methyltransferase activity"/>
    <property type="evidence" value="ECO:0007669"/>
    <property type="project" value="InterPro"/>
</dbReference>
<evidence type="ECO:0000256" key="8">
    <source>
        <dbReference type="SAM" id="MobiDB-lite"/>
    </source>
</evidence>
<keyword evidence="3" id="KW-0808">Transferase</keyword>
<feature type="compositionally biased region" description="Low complexity" evidence="8">
    <location>
        <begin position="1063"/>
        <end position="1074"/>
    </location>
</feature>
<feature type="region of interest" description="Disordered" evidence="8">
    <location>
        <begin position="237"/>
        <end position="291"/>
    </location>
</feature>
<feature type="compositionally biased region" description="Basic and acidic residues" evidence="8">
    <location>
        <begin position="793"/>
        <end position="802"/>
    </location>
</feature>
<feature type="compositionally biased region" description="Polar residues" evidence="8">
    <location>
        <begin position="239"/>
        <end position="262"/>
    </location>
</feature>
<feature type="compositionally biased region" description="Basic and acidic residues" evidence="8">
    <location>
        <begin position="930"/>
        <end position="940"/>
    </location>
</feature>
<dbReference type="PANTHER" id="PTHR45814">
    <property type="entry name" value="HISTONE-LYSINE N-METHYLTRANSFERASE SETD1"/>
    <property type="match status" value="1"/>
</dbReference>
<feature type="compositionally biased region" description="Low complexity" evidence="8">
    <location>
        <begin position="318"/>
        <end position="329"/>
    </location>
</feature>
<feature type="compositionally biased region" description="Polar residues" evidence="8">
    <location>
        <begin position="463"/>
        <end position="473"/>
    </location>
</feature>
<feature type="compositionally biased region" description="Polar residues" evidence="8">
    <location>
        <begin position="515"/>
        <end position="530"/>
    </location>
</feature>
<feature type="compositionally biased region" description="Low complexity" evidence="8">
    <location>
        <begin position="618"/>
        <end position="637"/>
    </location>
</feature>
<dbReference type="EMBL" id="JAGTTL010000015">
    <property type="protein sequence ID" value="KAK6312040.1"/>
    <property type="molecule type" value="Genomic_DNA"/>
</dbReference>
<evidence type="ECO:0000256" key="2">
    <source>
        <dbReference type="ARBA" id="ARBA00022603"/>
    </source>
</evidence>
<dbReference type="SUPFAM" id="SSF54928">
    <property type="entry name" value="RNA-binding domain, RBD"/>
    <property type="match status" value="1"/>
</dbReference>
<feature type="compositionally biased region" description="Basic residues" evidence="8">
    <location>
        <begin position="832"/>
        <end position="841"/>
    </location>
</feature>
<feature type="compositionally biased region" description="Pro residues" evidence="8">
    <location>
        <begin position="534"/>
        <end position="559"/>
    </location>
</feature>
<keyword evidence="2" id="KW-0489">Methyltransferase</keyword>
<feature type="region of interest" description="Disordered" evidence="8">
    <location>
        <begin position="1059"/>
        <end position="1090"/>
    </location>
</feature>
<evidence type="ECO:0000256" key="4">
    <source>
        <dbReference type="ARBA" id="ARBA00022691"/>
    </source>
</evidence>
<feature type="region of interest" description="Disordered" evidence="8">
    <location>
        <begin position="618"/>
        <end position="647"/>
    </location>
</feature>
<dbReference type="SMART" id="SM00360">
    <property type="entry name" value="RRM"/>
    <property type="match status" value="1"/>
</dbReference>
<dbReference type="GO" id="GO:0048188">
    <property type="term" value="C:Set1C/COMPASS complex"/>
    <property type="evidence" value="ECO:0007669"/>
    <property type="project" value="TreeGrafter"/>
</dbReference>
<dbReference type="InterPro" id="IPR001214">
    <property type="entry name" value="SET_dom"/>
</dbReference>
<dbReference type="SUPFAM" id="SSF82199">
    <property type="entry name" value="SET domain"/>
    <property type="match status" value="1"/>
</dbReference>
<feature type="compositionally biased region" description="Acidic residues" evidence="8">
    <location>
        <begin position="476"/>
        <end position="486"/>
    </location>
</feature>